<proteinExistence type="predicted"/>
<evidence type="ECO:0000256" key="1">
    <source>
        <dbReference type="SAM" id="MobiDB-lite"/>
    </source>
</evidence>
<dbReference type="AlphaFoldDB" id="A0A336MLM5"/>
<reference evidence="3" key="2">
    <citation type="submission" date="2018-07" db="EMBL/GenBank/DDBJ databases">
        <authorList>
            <person name="Quirk P.G."/>
            <person name="Krulwich T.A."/>
        </authorList>
    </citation>
    <scope>NUCLEOTIDE SEQUENCE</scope>
</reference>
<sequence>MLTHFCRIQDLDGGFFERFGSLLQQAESKHEEVVLAAAPHQPETQAEHLNDGGDSGVEITADSESEEDEQQKAEKSFDFIEDVVGWNRSV</sequence>
<protein>
    <submittedName>
        <fullName evidence="3">CSON002498 protein</fullName>
    </submittedName>
</protein>
<accession>A0A336MLM5</accession>
<gene>
    <name evidence="3" type="primary">CSON002498</name>
</gene>
<name>A0A336MLM5_CULSO</name>
<evidence type="ECO:0000313" key="2">
    <source>
        <dbReference type="EMBL" id="SSX10780.1"/>
    </source>
</evidence>
<dbReference type="VEuPathDB" id="VectorBase:CSON002498"/>
<evidence type="ECO:0000313" key="3">
    <source>
        <dbReference type="EMBL" id="SSX30461.1"/>
    </source>
</evidence>
<organism evidence="3">
    <name type="scientific">Culicoides sonorensis</name>
    <name type="common">Biting midge</name>
    <dbReference type="NCBI Taxonomy" id="179676"/>
    <lineage>
        <taxon>Eukaryota</taxon>
        <taxon>Metazoa</taxon>
        <taxon>Ecdysozoa</taxon>
        <taxon>Arthropoda</taxon>
        <taxon>Hexapoda</taxon>
        <taxon>Insecta</taxon>
        <taxon>Pterygota</taxon>
        <taxon>Neoptera</taxon>
        <taxon>Endopterygota</taxon>
        <taxon>Diptera</taxon>
        <taxon>Nematocera</taxon>
        <taxon>Chironomoidea</taxon>
        <taxon>Ceratopogonidae</taxon>
        <taxon>Ceratopogoninae</taxon>
        <taxon>Culicoides</taxon>
        <taxon>Monoculicoides</taxon>
    </lineage>
</organism>
<reference evidence="2" key="1">
    <citation type="submission" date="2018-04" db="EMBL/GenBank/DDBJ databases">
        <authorList>
            <person name="Go L.Y."/>
            <person name="Mitchell J.A."/>
        </authorList>
    </citation>
    <scope>NUCLEOTIDE SEQUENCE</scope>
    <source>
        <tissue evidence="2">Whole organism</tissue>
    </source>
</reference>
<feature type="region of interest" description="Disordered" evidence="1">
    <location>
        <begin position="42"/>
        <end position="74"/>
    </location>
</feature>
<dbReference type="EMBL" id="UFQT01001418">
    <property type="protein sequence ID" value="SSX30461.1"/>
    <property type="molecule type" value="Genomic_DNA"/>
</dbReference>
<dbReference type="EMBL" id="UFQS01001418">
    <property type="protein sequence ID" value="SSX10780.1"/>
    <property type="molecule type" value="Genomic_DNA"/>
</dbReference>